<reference evidence="2" key="1">
    <citation type="journal article" date="2023" name="Genome Biol. Evol.">
        <title>First Whole Genome Sequence and Flow Cytometry Genome Size Data for the Lichen-Forming Fungus Ramalina farinacea (Ascomycota).</title>
        <authorList>
            <person name="Llewellyn T."/>
            <person name="Mian S."/>
            <person name="Hill R."/>
            <person name="Leitch I.J."/>
            <person name="Gaya E."/>
        </authorList>
    </citation>
    <scope>NUCLEOTIDE SEQUENCE</scope>
    <source>
        <strain evidence="2">LIQ254RAFAR</strain>
    </source>
</reference>
<proteinExistence type="predicted"/>
<protein>
    <submittedName>
        <fullName evidence="2">Uncharacterized protein</fullName>
    </submittedName>
</protein>
<comment type="caution">
    <text evidence="2">The sequence shown here is derived from an EMBL/GenBank/DDBJ whole genome shotgun (WGS) entry which is preliminary data.</text>
</comment>
<accession>A0AA43QQ32</accession>
<organism evidence="2 3">
    <name type="scientific">Ramalina farinacea</name>
    <dbReference type="NCBI Taxonomy" id="258253"/>
    <lineage>
        <taxon>Eukaryota</taxon>
        <taxon>Fungi</taxon>
        <taxon>Dikarya</taxon>
        <taxon>Ascomycota</taxon>
        <taxon>Pezizomycotina</taxon>
        <taxon>Lecanoromycetes</taxon>
        <taxon>OSLEUM clade</taxon>
        <taxon>Lecanoromycetidae</taxon>
        <taxon>Lecanorales</taxon>
        <taxon>Lecanorineae</taxon>
        <taxon>Ramalinaceae</taxon>
        <taxon>Ramalina</taxon>
    </lineage>
</organism>
<keyword evidence="3" id="KW-1185">Reference proteome</keyword>
<feature type="compositionally biased region" description="Acidic residues" evidence="1">
    <location>
        <begin position="214"/>
        <end position="223"/>
    </location>
</feature>
<feature type="region of interest" description="Disordered" evidence="1">
    <location>
        <begin position="192"/>
        <end position="223"/>
    </location>
</feature>
<feature type="region of interest" description="Disordered" evidence="1">
    <location>
        <begin position="151"/>
        <end position="174"/>
    </location>
</feature>
<dbReference type="EMBL" id="JAPUFD010000011">
    <property type="protein sequence ID" value="MDI1490057.1"/>
    <property type="molecule type" value="Genomic_DNA"/>
</dbReference>
<name>A0AA43QQ32_9LECA</name>
<evidence type="ECO:0000313" key="3">
    <source>
        <dbReference type="Proteomes" id="UP001161017"/>
    </source>
</evidence>
<evidence type="ECO:0000313" key="2">
    <source>
        <dbReference type="EMBL" id="MDI1490057.1"/>
    </source>
</evidence>
<dbReference type="AlphaFoldDB" id="A0AA43QQ32"/>
<evidence type="ECO:0000256" key="1">
    <source>
        <dbReference type="SAM" id="MobiDB-lite"/>
    </source>
</evidence>
<feature type="compositionally biased region" description="Acidic residues" evidence="1">
    <location>
        <begin position="192"/>
        <end position="202"/>
    </location>
</feature>
<feature type="compositionally biased region" description="Basic and acidic residues" evidence="1">
    <location>
        <begin position="165"/>
        <end position="174"/>
    </location>
</feature>
<dbReference type="Proteomes" id="UP001161017">
    <property type="component" value="Unassembled WGS sequence"/>
</dbReference>
<gene>
    <name evidence="2" type="ORF">OHK93_001256</name>
</gene>
<sequence length="223" mass="24768">MTAMPVDLGKILCPNQAGCVQTSNRKTSSDRQCRALIQDPFTKRQTGPRCSRRKVFDDEKPQANKTRDDLVADELCRQHKHMKEKFAEMIVQQLLEEQQGGSTAAITTTNSSAILTSSMPSGPYRPRSDPFQSTQSAVPVATISNQVTSMANTEDHTTPPNLIHRGPDNRTETDKDRLVEDLANTLAVMLMDDSDEASDGGEEVTSGRENTRTEEEELWDQIT</sequence>